<feature type="region of interest" description="Disordered" evidence="6">
    <location>
        <begin position="170"/>
        <end position="200"/>
    </location>
</feature>
<dbReference type="PANTHER" id="PTHR31677">
    <property type="entry name" value="AP2 DOMAIN CLASS TRANSCRIPTION FACTOR"/>
    <property type="match status" value="1"/>
</dbReference>
<accession>A0A4U6W872</accession>
<evidence type="ECO:0000256" key="5">
    <source>
        <dbReference type="ARBA" id="ARBA00023242"/>
    </source>
</evidence>
<feature type="region of interest" description="Disordered" evidence="6">
    <location>
        <begin position="1"/>
        <end position="22"/>
    </location>
</feature>
<dbReference type="Gramene" id="TKW37029">
    <property type="protein sequence ID" value="TKW37029"/>
    <property type="gene ID" value="SEVIR_1G020800v2"/>
</dbReference>
<evidence type="ECO:0000256" key="2">
    <source>
        <dbReference type="ARBA" id="ARBA00023015"/>
    </source>
</evidence>
<dbReference type="GO" id="GO:0003677">
    <property type="term" value="F:DNA binding"/>
    <property type="evidence" value="ECO:0007669"/>
    <property type="project" value="UniProtKB-KW"/>
</dbReference>
<dbReference type="Gene3D" id="3.30.730.10">
    <property type="entry name" value="AP2/ERF domain"/>
    <property type="match status" value="1"/>
</dbReference>
<gene>
    <name evidence="8" type="ORF">SEVIR_1G020800v2</name>
</gene>
<name>A0A4U6W872_SETVI</name>
<evidence type="ECO:0000256" key="1">
    <source>
        <dbReference type="ARBA" id="ARBA00004123"/>
    </source>
</evidence>
<dbReference type="EMBL" id="CM016552">
    <property type="protein sequence ID" value="TKW37029.1"/>
    <property type="molecule type" value="Genomic_DNA"/>
</dbReference>
<evidence type="ECO:0000313" key="8">
    <source>
        <dbReference type="EMBL" id="TKW37029.1"/>
    </source>
</evidence>
<feature type="domain" description="AP2/ERF" evidence="7">
    <location>
        <begin position="8"/>
        <end position="85"/>
    </location>
</feature>
<feature type="compositionally biased region" description="Basic and acidic residues" evidence="6">
    <location>
        <begin position="180"/>
        <end position="200"/>
    </location>
</feature>
<dbReference type="PANTHER" id="PTHR31677:SF245">
    <property type="entry name" value="ETHYLENE-RESPONSIVE TRANSCRIPTION FACTOR ESR1"/>
    <property type="match status" value="1"/>
</dbReference>
<evidence type="ECO:0000256" key="3">
    <source>
        <dbReference type="ARBA" id="ARBA00023125"/>
    </source>
</evidence>
<keyword evidence="4" id="KW-0804">Transcription</keyword>
<dbReference type="InterPro" id="IPR016177">
    <property type="entry name" value="DNA-bd_dom_sf"/>
</dbReference>
<reference evidence="8" key="1">
    <citation type="submission" date="2019-03" db="EMBL/GenBank/DDBJ databases">
        <title>WGS assembly of Setaria viridis.</title>
        <authorList>
            <person name="Huang P."/>
            <person name="Jenkins J."/>
            <person name="Grimwood J."/>
            <person name="Barry K."/>
            <person name="Healey A."/>
            <person name="Mamidi S."/>
            <person name="Sreedasyam A."/>
            <person name="Shu S."/>
            <person name="Feldman M."/>
            <person name="Wu J."/>
            <person name="Yu Y."/>
            <person name="Chen C."/>
            <person name="Johnson J."/>
            <person name="Rokhsar D."/>
            <person name="Baxter I."/>
            <person name="Schmutz J."/>
            <person name="Brutnell T."/>
            <person name="Kellogg E."/>
        </authorList>
    </citation>
    <scope>NUCLEOTIDE SEQUENCE [LARGE SCALE GENOMIC DNA]</scope>
</reference>
<dbReference type="AlphaFoldDB" id="A0A4U6W872"/>
<dbReference type="Proteomes" id="UP000298652">
    <property type="component" value="Chromosome 1"/>
</dbReference>
<evidence type="ECO:0000259" key="7">
    <source>
        <dbReference type="PROSITE" id="PS51032"/>
    </source>
</evidence>
<keyword evidence="9" id="KW-1185">Reference proteome</keyword>
<dbReference type="SMART" id="SM00380">
    <property type="entry name" value="AP2"/>
    <property type="match status" value="1"/>
</dbReference>
<evidence type="ECO:0000256" key="6">
    <source>
        <dbReference type="SAM" id="MobiDB-lite"/>
    </source>
</evidence>
<dbReference type="CDD" id="cd00018">
    <property type="entry name" value="AP2"/>
    <property type="match status" value="1"/>
</dbReference>
<comment type="subcellular location">
    <subcellularLocation>
        <location evidence="1">Nucleus</location>
    </subcellularLocation>
</comment>
<evidence type="ECO:0000313" key="9">
    <source>
        <dbReference type="Proteomes" id="UP000298652"/>
    </source>
</evidence>
<proteinExistence type="predicted"/>
<keyword evidence="5" id="KW-0539">Nucleus</keyword>
<organism evidence="8 9">
    <name type="scientific">Setaria viridis</name>
    <name type="common">Green bristlegrass</name>
    <name type="synonym">Setaria italica subsp. viridis</name>
    <dbReference type="NCBI Taxonomy" id="4556"/>
    <lineage>
        <taxon>Eukaryota</taxon>
        <taxon>Viridiplantae</taxon>
        <taxon>Streptophyta</taxon>
        <taxon>Embryophyta</taxon>
        <taxon>Tracheophyta</taxon>
        <taxon>Spermatophyta</taxon>
        <taxon>Magnoliopsida</taxon>
        <taxon>Liliopsida</taxon>
        <taxon>Poales</taxon>
        <taxon>Poaceae</taxon>
        <taxon>PACMAD clade</taxon>
        <taxon>Panicoideae</taxon>
        <taxon>Panicodae</taxon>
        <taxon>Paniceae</taxon>
        <taxon>Cenchrinae</taxon>
        <taxon>Setaria</taxon>
    </lineage>
</organism>
<dbReference type="GO" id="GO:0003700">
    <property type="term" value="F:DNA-binding transcription factor activity"/>
    <property type="evidence" value="ECO:0007669"/>
    <property type="project" value="InterPro"/>
</dbReference>
<dbReference type="PROSITE" id="PS51032">
    <property type="entry name" value="AP2_ERF"/>
    <property type="match status" value="1"/>
</dbReference>
<dbReference type="GO" id="GO:0005634">
    <property type="term" value="C:nucleus"/>
    <property type="evidence" value="ECO:0007669"/>
    <property type="project" value="UniProtKB-SubCell"/>
</dbReference>
<keyword evidence="2" id="KW-0805">Transcription regulation</keyword>
<dbReference type="InterPro" id="IPR036955">
    <property type="entry name" value="AP2/ERF_dom_sf"/>
</dbReference>
<dbReference type="SUPFAM" id="SSF54171">
    <property type="entry name" value="DNA-binding domain"/>
    <property type="match status" value="1"/>
</dbReference>
<sequence>MNGGVFPVHQGQEHHGRRRAAVAGGVGKLWRRRRRGRVSKYHGVRRQRRERWLGTFDTAEDAACAYDITAIELRGPRARTFLGADLDLLLKSLHETCGSNASLPMHVAAAAAKQHSARPMLKEQDIWDGLNEIMMMDDALEAGMRLGTGRTNACLGDVEDGKMRSASVTARMGQDAGGADGRRGGDWLDNNEYRGNRMNG</sequence>
<dbReference type="InterPro" id="IPR001471">
    <property type="entry name" value="AP2/ERF_dom"/>
</dbReference>
<evidence type="ECO:0000256" key="4">
    <source>
        <dbReference type="ARBA" id="ARBA00023163"/>
    </source>
</evidence>
<keyword evidence="3" id="KW-0238">DNA-binding</keyword>
<protein>
    <recommendedName>
        <fullName evidence="7">AP2/ERF domain-containing protein</fullName>
    </recommendedName>
</protein>